<dbReference type="EMBL" id="BSNG01000001">
    <property type="protein sequence ID" value="GLQ10344.1"/>
    <property type="molecule type" value="Genomic_DNA"/>
</dbReference>
<keyword evidence="4 6" id="KW-1133">Transmembrane helix</keyword>
<feature type="transmembrane region" description="Helical" evidence="6">
    <location>
        <begin position="59"/>
        <end position="78"/>
    </location>
</feature>
<keyword evidence="5 6" id="KW-0472">Membrane</keyword>
<feature type="transmembrane region" description="Helical" evidence="6">
    <location>
        <begin position="364"/>
        <end position="387"/>
    </location>
</feature>
<gene>
    <name evidence="8" type="ORF">GCM10007913_22760</name>
</gene>
<dbReference type="Proteomes" id="UP001161406">
    <property type="component" value="Unassembled WGS sequence"/>
</dbReference>
<sequence>MSIAETSSIATRPAWLALDKLGVLIALIAAAGAALPFALFRANRIVLGEPRSLLDALPALPSGVLIGVLLAGFIVALLRFPTLVKLIAGFVVLGVLAILIGWSGSYLTPPDNTFARVSPGAGFWLLVFAFALMVADALTRLRFKPWVRLAILFVVAVAIGALLWSGAWNDLSMLKEYATRAPAFWAEARTHLGLAFGSVAIATIVGVPLGVLCYKVKPLRAAVLNVLNIVQTIPSIALFGLLIAPLAWVAANIPGASAIGISGIGVAPAMVALFAYSLLPIVSNTVVGLQSVSPAAVDAAKGMGMTGSQRMFSVELPLAFPVILTGIRIVLVQNIGLATIAALIGGGGFGVFVFQGIGQTAMDLVLLGAVPTVALAFAAAVVLDALVEMTSRGRRSA</sequence>
<name>A0ABQ5UGQ7_9HYPH</name>
<evidence type="ECO:0000259" key="7">
    <source>
        <dbReference type="PROSITE" id="PS50928"/>
    </source>
</evidence>
<reference evidence="8" key="2">
    <citation type="submission" date="2023-01" db="EMBL/GenBank/DDBJ databases">
        <title>Draft genome sequence of Devosia yakushimensis strain NBRC 103855.</title>
        <authorList>
            <person name="Sun Q."/>
            <person name="Mori K."/>
        </authorList>
    </citation>
    <scope>NUCLEOTIDE SEQUENCE</scope>
    <source>
        <strain evidence="8">NBRC 103855</strain>
    </source>
</reference>
<keyword evidence="2 6" id="KW-0813">Transport</keyword>
<feature type="transmembrane region" description="Helical" evidence="6">
    <location>
        <begin position="192"/>
        <end position="214"/>
    </location>
</feature>
<evidence type="ECO:0000256" key="1">
    <source>
        <dbReference type="ARBA" id="ARBA00004651"/>
    </source>
</evidence>
<proteinExistence type="inferred from homology"/>
<dbReference type="CDD" id="cd06261">
    <property type="entry name" value="TM_PBP2"/>
    <property type="match status" value="1"/>
</dbReference>
<dbReference type="Gene3D" id="1.10.3720.10">
    <property type="entry name" value="MetI-like"/>
    <property type="match status" value="1"/>
</dbReference>
<accession>A0ABQ5UGQ7</accession>
<feature type="transmembrane region" description="Helical" evidence="6">
    <location>
        <begin position="226"/>
        <end position="250"/>
    </location>
</feature>
<dbReference type="RefSeq" id="WP_284390880.1">
    <property type="nucleotide sequence ID" value="NZ_BSNG01000001.1"/>
</dbReference>
<dbReference type="SUPFAM" id="SSF161098">
    <property type="entry name" value="MetI-like"/>
    <property type="match status" value="1"/>
</dbReference>
<dbReference type="PANTHER" id="PTHR30177">
    <property type="entry name" value="GLYCINE BETAINE/L-PROLINE TRANSPORT SYSTEM PERMEASE PROTEIN PROW"/>
    <property type="match status" value="1"/>
</dbReference>
<comment type="caution">
    <text evidence="8">The sequence shown here is derived from an EMBL/GenBank/DDBJ whole genome shotgun (WGS) entry which is preliminary data.</text>
</comment>
<evidence type="ECO:0000313" key="8">
    <source>
        <dbReference type="EMBL" id="GLQ10344.1"/>
    </source>
</evidence>
<keyword evidence="3 6" id="KW-0812">Transmembrane</keyword>
<feature type="transmembrane region" description="Helical" evidence="6">
    <location>
        <begin position="83"/>
        <end position="102"/>
    </location>
</feature>
<reference evidence="8" key="1">
    <citation type="journal article" date="2014" name="Int. J. Syst. Evol. Microbiol.">
        <title>Complete genome of a new Firmicutes species belonging to the dominant human colonic microbiota ('Ruminococcus bicirculans') reveals two chromosomes and a selective capacity to utilize plant glucans.</title>
        <authorList>
            <consortium name="NISC Comparative Sequencing Program"/>
            <person name="Wegmann U."/>
            <person name="Louis P."/>
            <person name="Goesmann A."/>
            <person name="Henrissat B."/>
            <person name="Duncan S.H."/>
            <person name="Flint H.J."/>
        </authorList>
    </citation>
    <scope>NUCLEOTIDE SEQUENCE</scope>
    <source>
        <strain evidence="8">NBRC 103855</strain>
    </source>
</reference>
<dbReference type="PROSITE" id="PS50928">
    <property type="entry name" value="ABC_TM1"/>
    <property type="match status" value="1"/>
</dbReference>
<comment type="similarity">
    <text evidence="6">Belongs to the binding-protein-dependent transport system permease family.</text>
</comment>
<evidence type="ECO:0000256" key="2">
    <source>
        <dbReference type="ARBA" id="ARBA00022448"/>
    </source>
</evidence>
<dbReference type="Pfam" id="PF00528">
    <property type="entry name" value="BPD_transp_1"/>
    <property type="match status" value="1"/>
</dbReference>
<dbReference type="InterPro" id="IPR035906">
    <property type="entry name" value="MetI-like_sf"/>
</dbReference>
<comment type="subcellular location">
    <subcellularLocation>
        <location evidence="1 6">Cell membrane</location>
        <topology evidence="1 6">Multi-pass membrane protein</topology>
    </subcellularLocation>
</comment>
<dbReference type="InterPro" id="IPR051204">
    <property type="entry name" value="ABC_transp_perm/SBD"/>
</dbReference>
<dbReference type="PANTHER" id="PTHR30177:SF30">
    <property type="entry name" value="GLYCINE BETAINE UPTAKE SYSTEM PERMEASE PROTEIN YEHY"/>
    <property type="match status" value="1"/>
</dbReference>
<feature type="transmembrane region" description="Helical" evidence="6">
    <location>
        <begin position="146"/>
        <end position="167"/>
    </location>
</feature>
<evidence type="ECO:0000256" key="4">
    <source>
        <dbReference type="ARBA" id="ARBA00022989"/>
    </source>
</evidence>
<feature type="transmembrane region" description="Helical" evidence="6">
    <location>
        <begin position="122"/>
        <end position="139"/>
    </location>
</feature>
<feature type="transmembrane region" description="Helical" evidence="6">
    <location>
        <begin position="256"/>
        <end position="279"/>
    </location>
</feature>
<evidence type="ECO:0000256" key="6">
    <source>
        <dbReference type="RuleBase" id="RU363032"/>
    </source>
</evidence>
<feature type="transmembrane region" description="Helical" evidence="6">
    <location>
        <begin position="335"/>
        <end position="358"/>
    </location>
</feature>
<feature type="domain" description="ABC transmembrane type-1" evidence="7">
    <location>
        <begin position="188"/>
        <end position="388"/>
    </location>
</feature>
<keyword evidence="9" id="KW-1185">Reference proteome</keyword>
<evidence type="ECO:0000256" key="5">
    <source>
        <dbReference type="ARBA" id="ARBA00023136"/>
    </source>
</evidence>
<organism evidence="8 9">
    <name type="scientific">Devosia yakushimensis</name>
    <dbReference type="NCBI Taxonomy" id="470028"/>
    <lineage>
        <taxon>Bacteria</taxon>
        <taxon>Pseudomonadati</taxon>
        <taxon>Pseudomonadota</taxon>
        <taxon>Alphaproteobacteria</taxon>
        <taxon>Hyphomicrobiales</taxon>
        <taxon>Devosiaceae</taxon>
        <taxon>Devosia</taxon>
    </lineage>
</organism>
<evidence type="ECO:0000313" key="9">
    <source>
        <dbReference type="Proteomes" id="UP001161406"/>
    </source>
</evidence>
<feature type="transmembrane region" description="Helical" evidence="6">
    <location>
        <begin position="21"/>
        <end position="39"/>
    </location>
</feature>
<evidence type="ECO:0000256" key="3">
    <source>
        <dbReference type="ARBA" id="ARBA00022692"/>
    </source>
</evidence>
<protein>
    <submittedName>
        <fullName evidence="8">ABC transporter permease</fullName>
    </submittedName>
</protein>
<dbReference type="InterPro" id="IPR000515">
    <property type="entry name" value="MetI-like"/>
</dbReference>